<dbReference type="Proteomes" id="UP000783686">
    <property type="component" value="Unassembled WGS sequence"/>
</dbReference>
<reference evidence="2" key="1">
    <citation type="submission" date="2020-09" db="EMBL/GenBank/DDBJ databases">
        <authorList>
            <person name="Kikuchi T."/>
        </authorList>
    </citation>
    <scope>NUCLEOTIDE SEQUENCE</scope>
    <source>
        <strain evidence="2">SH1</strain>
    </source>
</reference>
<accession>A0A811KA93</accession>
<dbReference type="OrthoDB" id="10251230at2759"/>
<dbReference type="InterPro" id="IPR001619">
    <property type="entry name" value="Sec1-like"/>
</dbReference>
<keyword evidence="3" id="KW-1185">Reference proteome</keyword>
<dbReference type="InterPro" id="IPR027482">
    <property type="entry name" value="Sec1-like_dom2"/>
</dbReference>
<dbReference type="AlphaFoldDB" id="A0A811KA93"/>
<evidence type="ECO:0000313" key="3">
    <source>
        <dbReference type="Proteomes" id="UP000614601"/>
    </source>
</evidence>
<evidence type="ECO:0000256" key="1">
    <source>
        <dbReference type="ARBA" id="ARBA00009884"/>
    </source>
</evidence>
<dbReference type="Pfam" id="PF00995">
    <property type="entry name" value="Sec1"/>
    <property type="match status" value="1"/>
</dbReference>
<dbReference type="GO" id="GO:0016192">
    <property type="term" value="P:vesicle-mediated transport"/>
    <property type="evidence" value="ECO:0007669"/>
    <property type="project" value="InterPro"/>
</dbReference>
<dbReference type="EMBL" id="CAJFCW020000002">
    <property type="protein sequence ID" value="CAG9099278.1"/>
    <property type="molecule type" value="Genomic_DNA"/>
</dbReference>
<dbReference type="Gene3D" id="3.40.50.1910">
    <property type="match status" value="1"/>
</dbReference>
<sequence>MFGKFLSHSSRFVMEGVKNLVPKKHNLPVTKLVAELVDTRETVGGLTTSAPVDPNEFLLFDPKLLHASSKDLVHARQGQLAQDVIVFVVGGGNYVEYQNIVDYAKQAGIQRITYGSIELVNPAQFIEQLARLGETL</sequence>
<name>A0A811KA93_9BILA</name>
<dbReference type="InterPro" id="IPR036045">
    <property type="entry name" value="Sec1-like_sf"/>
</dbReference>
<protein>
    <submittedName>
        <fullName evidence="2">Uncharacterized protein</fullName>
    </submittedName>
</protein>
<comment type="similarity">
    <text evidence="1">Belongs to the STXBP/unc-18/SEC1 family.</text>
</comment>
<gene>
    <name evidence="2" type="ORF">BOKJ2_LOCUS4937</name>
</gene>
<dbReference type="Proteomes" id="UP000614601">
    <property type="component" value="Unassembled WGS sequence"/>
</dbReference>
<dbReference type="SUPFAM" id="SSF56815">
    <property type="entry name" value="Sec1/munc18-like (SM) proteins"/>
    <property type="match status" value="1"/>
</dbReference>
<proteinExistence type="inferred from homology"/>
<organism evidence="2 3">
    <name type="scientific">Bursaphelenchus okinawaensis</name>
    <dbReference type="NCBI Taxonomy" id="465554"/>
    <lineage>
        <taxon>Eukaryota</taxon>
        <taxon>Metazoa</taxon>
        <taxon>Ecdysozoa</taxon>
        <taxon>Nematoda</taxon>
        <taxon>Chromadorea</taxon>
        <taxon>Rhabditida</taxon>
        <taxon>Tylenchina</taxon>
        <taxon>Tylenchomorpha</taxon>
        <taxon>Aphelenchoidea</taxon>
        <taxon>Aphelenchoididae</taxon>
        <taxon>Bursaphelenchus</taxon>
    </lineage>
</organism>
<comment type="caution">
    <text evidence="2">The sequence shown here is derived from an EMBL/GenBank/DDBJ whole genome shotgun (WGS) entry which is preliminary data.</text>
</comment>
<dbReference type="EMBL" id="CAJFDH010000002">
    <property type="protein sequence ID" value="CAD5213136.1"/>
    <property type="molecule type" value="Genomic_DNA"/>
</dbReference>
<evidence type="ECO:0000313" key="2">
    <source>
        <dbReference type="EMBL" id="CAD5213136.1"/>
    </source>
</evidence>